<keyword evidence="2" id="KW-1185">Reference proteome</keyword>
<comment type="caution">
    <text evidence="1">The sequence shown here is derived from an EMBL/GenBank/DDBJ whole genome shotgun (WGS) entry which is preliminary data.</text>
</comment>
<reference evidence="1 2" key="1">
    <citation type="submission" date="2014-02" db="EMBL/GenBank/DDBJ databases">
        <title>Draft genome sequence of Lysinibacillus massiliensis CCUG 49529.</title>
        <authorList>
            <person name="Zhang F."/>
            <person name="Wang G."/>
            <person name="Zhang L."/>
        </authorList>
    </citation>
    <scope>NUCLEOTIDE SEQUENCE [LARGE SCALE GENOMIC DNA]</scope>
    <source>
        <strain evidence="1 2">CCUG 49529</strain>
    </source>
</reference>
<dbReference type="AlphaFoldDB" id="A0A0A3JS98"/>
<dbReference type="RefSeq" id="WP_036178230.1">
    <property type="nucleotide sequence ID" value="NZ_AVCZ01000032.1"/>
</dbReference>
<gene>
    <name evidence="1" type="ORF">CD30_14905</name>
</gene>
<proteinExistence type="predicted"/>
<sequence length="63" mass="7557">MNYYQMLENLHVVSNNKDRDDENFWSQEVYSQSDFSSACLDAHLLVRKNICKQVEWGKEQNEE</sequence>
<evidence type="ECO:0000313" key="2">
    <source>
        <dbReference type="Proteomes" id="UP000030595"/>
    </source>
</evidence>
<organism evidence="1 2">
    <name type="scientific">Ureibacillus massiliensis 4400831 = CIP 108448 = CCUG 49529</name>
    <dbReference type="NCBI Taxonomy" id="1211035"/>
    <lineage>
        <taxon>Bacteria</taxon>
        <taxon>Bacillati</taxon>
        <taxon>Bacillota</taxon>
        <taxon>Bacilli</taxon>
        <taxon>Bacillales</taxon>
        <taxon>Caryophanaceae</taxon>
        <taxon>Ureibacillus</taxon>
    </lineage>
</organism>
<evidence type="ECO:0000313" key="1">
    <source>
        <dbReference type="EMBL" id="KGR89872.1"/>
    </source>
</evidence>
<name>A0A0A3JS98_9BACL</name>
<dbReference type="OrthoDB" id="2888349at2"/>
<dbReference type="Proteomes" id="UP000030595">
    <property type="component" value="Unassembled WGS sequence"/>
</dbReference>
<dbReference type="EMBL" id="JPVQ01000032">
    <property type="protein sequence ID" value="KGR89872.1"/>
    <property type="molecule type" value="Genomic_DNA"/>
</dbReference>
<protein>
    <submittedName>
        <fullName evidence="1">Uncharacterized protein</fullName>
    </submittedName>
</protein>
<accession>A0A0A3JS98</accession>